<dbReference type="Pfam" id="PF01266">
    <property type="entry name" value="DAO"/>
    <property type="match status" value="1"/>
</dbReference>
<gene>
    <name evidence="2" type="ORF">ERX40_09030</name>
</gene>
<dbReference type="PANTHER" id="PTHR13847:SF201">
    <property type="entry name" value="PUTATIBE OXIDOREDUCTASE"/>
    <property type="match status" value="1"/>
</dbReference>
<accession>A0A9Q8CHA5</accession>
<evidence type="ECO:0000313" key="2">
    <source>
        <dbReference type="EMBL" id="TDM00674.1"/>
    </source>
</evidence>
<dbReference type="AlphaFoldDB" id="A0A9Q8CHA5"/>
<dbReference type="PANTHER" id="PTHR13847">
    <property type="entry name" value="SARCOSINE DEHYDROGENASE-RELATED"/>
    <property type="match status" value="1"/>
</dbReference>
<dbReference type="InterPro" id="IPR006076">
    <property type="entry name" value="FAD-dep_OxRdtase"/>
</dbReference>
<dbReference type="SUPFAM" id="SSF51905">
    <property type="entry name" value="FAD/NAD(P)-binding domain"/>
    <property type="match status" value="1"/>
</dbReference>
<evidence type="ECO:0000313" key="3">
    <source>
        <dbReference type="Proteomes" id="UP000295280"/>
    </source>
</evidence>
<name>A0A9Q8CHA5_9STAP</name>
<dbReference type="GO" id="GO:0005737">
    <property type="term" value="C:cytoplasm"/>
    <property type="evidence" value="ECO:0007669"/>
    <property type="project" value="TreeGrafter"/>
</dbReference>
<dbReference type="Proteomes" id="UP000295280">
    <property type="component" value="Unassembled WGS sequence"/>
</dbReference>
<dbReference type="OrthoDB" id="571248at2"/>
<dbReference type="InterPro" id="IPR036188">
    <property type="entry name" value="FAD/NAD-bd_sf"/>
</dbReference>
<dbReference type="EMBL" id="SCWD01000004">
    <property type="protein sequence ID" value="TDM00674.1"/>
    <property type="molecule type" value="Genomic_DNA"/>
</dbReference>
<protein>
    <submittedName>
        <fullName evidence="2">FAD-binding oxidoreductase</fullName>
    </submittedName>
</protein>
<organism evidence="2 3">
    <name type="scientific">Macrococcus carouselicus</name>
    <dbReference type="NCBI Taxonomy" id="69969"/>
    <lineage>
        <taxon>Bacteria</taxon>
        <taxon>Bacillati</taxon>
        <taxon>Bacillota</taxon>
        <taxon>Bacilli</taxon>
        <taxon>Bacillales</taxon>
        <taxon>Staphylococcaceae</taxon>
        <taxon>Macrococcus</taxon>
    </lineage>
</organism>
<comment type="caution">
    <text evidence="2">The sequence shown here is derived from an EMBL/GenBank/DDBJ whole genome shotgun (WGS) entry which is preliminary data.</text>
</comment>
<keyword evidence="3" id="KW-1185">Reference proteome</keyword>
<dbReference type="RefSeq" id="WP_133418170.1">
    <property type="nucleotide sequence ID" value="NZ_SCWD01000004.1"/>
</dbReference>
<dbReference type="Gene3D" id="3.50.50.60">
    <property type="entry name" value="FAD/NAD(P)-binding domain"/>
    <property type="match status" value="1"/>
</dbReference>
<reference evidence="2 3" key="1">
    <citation type="submission" date="2019-01" db="EMBL/GenBank/DDBJ databases">
        <title>Draft genome sequences of the type strains of six Macrococcus species.</title>
        <authorList>
            <person name="Mazhar S."/>
            <person name="Altermann E."/>
            <person name="Hill C."/>
            <person name="Mcauliffe O."/>
        </authorList>
    </citation>
    <scope>NUCLEOTIDE SEQUENCE [LARGE SCALE GENOMIC DNA]</scope>
    <source>
        <strain evidence="2 3">ATCC 51828</strain>
    </source>
</reference>
<dbReference type="Gene3D" id="3.30.9.10">
    <property type="entry name" value="D-Amino Acid Oxidase, subunit A, domain 2"/>
    <property type="match status" value="1"/>
</dbReference>
<evidence type="ECO:0000259" key="1">
    <source>
        <dbReference type="Pfam" id="PF01266"/>
    </source>
</evidence>
<feature type="domain" description="FAD dependent oxidoreductase" evidence="1">
    <location>
        <begin position="29"/>
        <end position="378"/>
    </location>
</feature>
<sequence>MLHNGDIFWPETFEGKAFPVLKESLRCQVVVIGGGMSGAMSAFTFAQAGYQTVLIDQGQIAAESSAANTGLLQYMSDKSLHECVEDFGEYDAYHFYRQSYEGLSRIESLCRELPDDVQFIKRESVLYASKKRDARHLKKEYITLRKYGFPCQLLDRAELQTRYRIEAEAALITYEDAEINPYVFIHRLIEKAVNEFGLLVYEQTGMKKWKSKNGKVLCQTDKGYTLTAEHAIYAGGYADTHFVKWVRKRKLVRSYALVSEPVGQLWPRNAMIWETARPYLYIRHAEGGRVIVGGLDDNTKRIPNKRKIKKKTDQLKRSFERIFPDISLEIEERYGARFGETKDGLPFIGEVPGKKNCYMLLGYGGNGTVYSSFGSKMLLDMVAGRRSEIQQIFRLNR</sequence>
<proteinExistence type="predicted"/>